<organism evidence="1 2">
    <name type="scientific">Leptospira bouyouniensis</name>
    <dbReference type="NCBI Taxonomy" id="2484911"/>
    <lineage>
        <taxon>Bacteria</taxon>
        <taxon>Pseudomonadati</taxon>
        <taxon>Spirochaetota</taxon>
        <taxon>Spirochaetia</taxon>
        <taxon>Leptospirales</taxon>
        <taxon>Leptospiraceae</taxon>
        <taxon>Leptospira</taxon>
    </lineage>
</organism>
<dbReference type="PROSITE" id="PS51257">
    <property type="entry name" value="PROKAR_LIPOPROTEIN"/>
    <property type="match status" value="1"/>
</dbReference>
<evidence type="ECO:0000313" key="2">
    <source>
        <dbReference type="Proteomes" id="UP000297617"/>
    </source>
</evidence>
<name>A0ABY2L3H7_9LEPT</name>
<keyword evidence="2" id="KW-1185">Reference proteome</keyword>
<protein>
    <recommendedName>
        <fullName evidence="3">Lipoprotein</fullName>
    </recommendedName>
</protein>
<gene>
    <name evidence="1" type="ORF">EHQ10_18785</name>
</gene>
<sequence>MGWRQEMKTFCKFLVILLAIVSCSENEKPVNNATLPKGKQQVIVDKELGDGKYYKEFLLSVKNNDCKAIQDNLDELVYFGISDIRDTSFIFKRTNGYLEDRNNFSICDLFFNSSIMQKRVSLLLPDNDIIKSLISPREWLTKSKKIRFIAMEKVGEVDVAFFGGRYSNLEEPLNDSRDLDIWFRCLSGFQKKCYLYSYTAY</sequence>
<reference evidence="2" key="1">
    <citation type="journal article" date="2019" name="PLoS Negl. Trop. Dis.">
        <title>Revisiting the worldwide diversity of Leptospira species in the environment.</title>
        <authorList>
            <person name="Vincent A.T."/>
            <person name="Schiettekatte O."/>
            <person name="Bourhy P."/>
            <person name="Veyrier F.J."/>
            <person name="Picardeau M."/>
        </authorList>
    </citation>
    <scope>NUCLEOTIDE SEQUENCE [LARGE SCALE GENOMIC DNA]</scope>
    <source>
        <strain evidence="2">201800295</strain>
    </source>
</reference>
<dbReference type="Proteomes" id="UP000297617">
    <property type="component" value="Unassembled WGS sequence"/>
</dbReference>
<dbReference type="RefSeq" id="WP_167882011.1">
    <property type="nucleotide sequence ID" value="NZ_RQFD01000020.1"/>
</dbReference>
<proteinExistence type="predicted"/>
<evidence type="ECO:0008006" key="3">
    <source>
        <dbReference type="Google" id="ProtNLM"/>
    </source>
</evidence>
<evidence type="ECO:0000313" key="1">
    <source>
        <dbReference type="EMBL" id="TGK45562.1"/>
    </source>
</evidence>
<comment type="caution">
    <text evidence="1">The sequence shown here is derived from an EMBL/GenBank/DDBJ whole genome shotgun (WGS) entry which is preliminary data.</text>
</comment>
<dbReference type="EMBL" id="RQFD01000020">
    <property type="protein sequence ID" value="TGK45562.1"/>
    <property type="molecule type" value="Genomic_DNA"/>
</dbReference>
<accession>A0ABY2L3H7</accession>